<evidence type="ECO:0000313" key="11">
    <source>
        <dbReference type="EMBL" id="CAI9963489.1"/>
    </source>
</evidence>
<dbReference type="EMBL" id="CATOUU010000803">
    <property type="protein sequence ID" value="CAI9949741.1"/>
    <property type="molecule type" value="Genomic_DNA"/>
</dbReference>
<evidence type="ECO:0000313" key="4">
    <source>
        <dbReference type="EMBL" id="CAI9926818.1"/>
    </source>
</evidence>
<dbReference type="EMBL" id="CATOUU010001179">
    <property type="protein sequence ID" value="CAI9977703.1"/>
    <property type="molecule type" value="Genomic_DNA"/>
</dbReference>
<dbReference type="InterPro" id="IPR009072">
    <property type="entry name" value="Histone-fold"/>
</dbReference>
<evidence type="ECO:0000313" key="20">
    <source>
        <dbReference type="EMBL" id="CAL6085652.1"/>
    </source>
</evidence>
<reference evidence="8" key="1">
    <citation type="submission" date="2023-06" db="EMBL/GenBank/DDBJ databases">
        <authorList>
            <person name="Kurt Z."/>
        </authorList>
    </citation>
    <scope>NUCLEOTIDE SEQUENCE</scope>
</reference>
<dbReference type="GO" id="GO:0046982">
    <property type="term" value="F:protein heterodimerization activity"/>
    <property type="evidence" value="ECO:0007669"/>
    <property type="project" value="InterPro"/>
</dbReference>
<evidence type="ECO:0000313" key="22">
    <source>
        <dbReference type="EMBL" id="CAL6115722.1"/>
    </source>
</evidence>
<evidence type="ECO:0000313" key="7">
    <source>
        <dbReference type="EMBL" id="CAI9949741.1"/>
    </source>
</evidence>
<evidence type="ECO:0000313" key="21">
    <source>
        <dbReference type="EMBL" id="CAL6085656.1"/>
    </source>
</evidence>
<evidence type="ECO:0000313" key="10">
    <source>
        <dbReference type="EMBL" id="CAI9954838.1"/>
    </source>
</evidence>
<dbReference type="EMBL" id="CAXDID020000206">
    <property type="protein sequence ID" value="CAL6055478.1"/>
    <property type="molecule type" value="Genomic_DNA"/>
</dbReference>
<comment type="similarity">
    <text evidence="1">Belongs to the histone H3 family.</text>
</comment>
<dbReference type="SUPFAM" id="SSF47113">
    <property type="entry name" value="Histone-fold"/>
    <property type="match status" value="1"/>
</dbReference>
<dbReference type="EMBL" id="CATOUU010001179">
    <property type="protein sequence ID" value="CAI9977701.1"/>
    <property type="molecule type" value="Genomic_DNA"/>
</dbReference>
<comment type="caution">
    <text evidence="8">The sequence shown here is derived from an EMBL/GenBank/DDBJ whole genome shotgun (WGS) entry which is preliminary data.</text>
</comment>
<dbReference type="EMBL" id="CAXDID020000288">
    <property type="protein sequence ID" value="CAL6071029.1"/>
    <property type="molecule type" value="Genomic_DNA"/>
</dbReference>
<dbReference type="PRINTS" id="PR00622">
    <property type="entry name" value="HISTONEH3"/>
</dbReference>
<dbReference type="Pfam" id="PF00125">
    <property type="entry name" value="Histone"/>
    <property type="match status" value="1"/>
</dbReference>
<evidence type="ECO:0000256" key="1">
    <source>
        <dbReference type="ARBA" id="ARBA00010343"/>
    </source>
</evidence>
<evidence type="ECO:0000313" key="16">
    <source>
        <dbReference type="EMBL" id="CAL6049258.1"/>
    </source>
</evidence>
<dbReference type="GO" id="GO:0030527">
    <property type="term" value="F:structural constituent of chromatin"/>
    <property type="evidence" value="ECO:0007669"/>
    <property type="project" value="InterPro"/>
</dbReference>
<evidence type="ECO:0000313" key="15">
    <source>
        <dbReference type="EMBL" id="CAL6029009.1"/>
    </source>
</evidence>
<evidence type="ECO:0000313" key="6">
    <source>
        <dbReference type="EMBL" id="CAI9949739.1"/>
    </source>
</evidence>
<dbReference type="EMBL" id="CAXDID020000908">
    <property type="protein sequence ID" value="CAL6115722.1"/>
    <property type="molecule type" value="Genomic_DNA"/>
</dbReference>
<dbReference type="GO" id="GO:0000786">
    <property type="term" value="C:nucleosome"/>
    <property type="evidence" value="ECO:0007669"/>
    <property type="project" value="InterPro"/>
</dbReference>
<dbReference type="EMBL" id="CATOUU010000968">
    <property type="protein sequence ID" value="CAI9963489.1"/>
    <property type="molecule type" value="Genomic_DNA"/>
</dbReference>
<dbReference type="EMBL" id="CAXDID020000108">
    <property type="protein sequence ID" value="CAL6029003.1"/>
    <property type="molecule type" value="Genomic_DNA"/>
</dbReference>
<evidence type="ECO:0000313" key="17">
    <source>
        <dbReference type="EMBL" id="CAL6055478.1"/>
    </source>
</evidence>
<evidence type="ECO:0000313" key="12">
    <source>
        <dbReference type="EMBL" id="CAI9977701.1"/>
    </source>
</evidence>
<keyword evidence="24" id="KW-1185">Reference proteome</keyword>
<dbReference type="Gene3D" id="1.10.20.10">
    <property type="entry name" value="Histone, subunit A"/>
    <property type="match status" value="1"/>
</dbReference>
<accession>A0AA86Q8S5</accession>
<reference evidence="14 24" key="2">
    <citation type="submission" date="2024-07" db="EMBL/GenBank/DDBJ databases">
        <authorList>
            <person name="Akdeniz Z."/>
        </authorList>
    </citation>
    <scope>NUCLEOTIDE SEQUENCE [LARGE SCALE GENOMIC DNA]</scope>
</reference>
<dbReference type="AlphaFoldDB" id="A0AA86Q8S5"/>
<evidence type="ECO:0000256" key="2">
    <source>
        <dbReference type="SAM" id="MobiDB-lite"/>
    </source>
</evidence>
<dbReference type="GO" id="GO:0003677">
    <property type="term" value="F:DNA binding"/>
    <property type="evidence" value="ECO:0007669"/>
    <property type="project" value="InterPro"/>
</dbReference>
<dbReference type="Proteomes" id="UP001642409">
    <property type="component" value="Unassembled WGS sequence"/>
</dbReference>
<dbReference type="InterPro" id="IPR000164">
    <property type="entry name" value="Histone_H3/CENP-A"/>
</dbReference>
<dbReference type="SMART" id="SM00428">
    <property type="entry name" value="H3"/>
    <property type="match status" value="1"/>
</dbReference>
<dbReference type="EMBL" id="CAXDID020000387">
    <property type="protein sequence ID" value="CAL6085652.1"/>
    <property type="molecule type" value="Genomic_DNA"/>
</dbReference>
<dbReference type="EMBL" id="CAXDID020000206">
    <property type="protein sequence ID" value="CAL6055488.1"/>
    <property type="molecule type" value="Genomic_DNA"/>
</dbReference>
<evidence type="ECO:0000313" key="23">
    <source>
        <dbReference type="EMBL" id="CAL6116375.1"/>
    </source>
</evidence>
<evidence type="ECO:0000313" key="8">
    <source>
        <dbReference type="EMBL" id="CAI9954375.1"/>
    </source>
</evidence>
<dbReference type="EMBL" id="CAXDID020000108">
    <property type="protein sequence ID" value="CAL6029009.1"/>
    <property type="molecule type" value="Genomic_DNA"/>
</dbReference>
<dbReference type="EMBL" id="CAXDID020000178">
    <property type="protein sequence ID" value="CAL6049258.1"/>
    <property type="molecule type" value="Genomic_DNA"/>
</dbReference>
<name>A0AA86Q8S5_9EUKA</name>
<dbReference type="InterPro" id="IPR007125">
    <property type="entry name" value="H2A/H2B/H3"/>
</dbReference>
<dbReference type="EMBL" id="CATOUU010000375">
    <property type="protein sequence ID" value="CAI9926818.1"/>
    <property type="molecule type" value="Genomic_DNA"/>
</dbReference>
<dbReference type="EMBL" id="CATOUU010000851">
    <property type="protein sequence ID" value="CAI9954833.1"/>
    <property type="molecule type" value="Genomic_DNA"/>
</dbReference>
<dbReference type="EMBL" id="CATOUU010000504">
    <property type="protein sequence ID" value="CAI9932052.1"/>
    <property type="molecule type" value="Genomic_DNA"/>
</dbReference>
<evidence type="ECO:0000259" key="3">
    <source>
        <dbReference type="Pfam" id="PF00125"/>
    </source>
</evidence>
<feature type="domain" description="Core Histone H2A/H2B/H3" evidence="3">
    <location>
        <begin position="47"/>
        <end position="133"/>
    </location>
</feature>
<dbReference type="PANTHER" id="PTHR11426">
    <property type="entry name" value="HISTONE H3"/>
    <property type="match status" value="1"/>
</dbReference>
<evidence type="ECO:0000313" key="24">
    <source>
        <dbReference type="Proteomes" id="UP001642409"/>
    </source>
</evidence>
<dbReference type="EMBL" id="CATOUU010000848">
    <property type="protein sequence ID" value="CAI9954375.1"/>
    <property type="molecule type" value="Genomic_DNA"/>
</dbReference>
<organism evidence="8">
    <name type="scientific">Hexamita inflata</name>
    <dbReference type="NCBI Taxonomy" id="28002"/>
    <lineage>
        <taxon>Eukaryota</taxon>
        <taxon>Metamonada</taxon>
        <taxon>Diplomonadida</taxon>
        <taxon>Hexamitidae</taxon>
        <taxon>Hexamitinae</taxon>
        <taxon>Hexamita</taxon>
    </lineage>
</organism>
<evidence type="ECO:0000313" key="19">
    <source>
        <dbReference type="EMBL" id="CAL6071029.1"/>
    </source>
</evidence>
<evidence type="ECO:0000313" key="5">
    <source>
        <dbReference type="EMBL" id="CAI9932052.1"/>
    </source>
</evidence>
<protein>
    <submittedName>
        <fullName evidence="8">Histone H3</fullName>
    </submittedName>
    <submittedName>
        <fullName evidence="14">Histone_H3</fullName>
    </submittedName>
</protein>
<evidence type="ECO:0000313" key="9">
    <source>
        <dbReference type="EMBL" id="CAI9954833.1"/>
    </source>
</evidence>
<gene>
    <name evidence="4" type="ORF">HINF_LOCUS14463</name>
    <name evidence="5" type="ORF">HINF_LOCUS19697</name>
    <name evidence="14" type="ORF">HINF_LOCUS32083</name>
    <name evidence="15" type="ORF">HINF_LOCUS32086</name>
    <name evidence="6" type="ORF">HINF_LOCUS37384</name>
    <name evidence="7" type="ORF">HINF_LOCUS37386</name>
    <name evidence="8" type="ORF">HINF_LOCUS42020</name>
    <name evidence="9" type="ORF">HINF_LOCUS42478</name>
    <name evidence="10" type="ORF">HINF_LOCUS42483</name>
    <name evidence="16" type="ORF">HINF_LOCUS43112</name>
    <name evidence="17" type="ORF">HINF_LOCUS46564</name>
    <name evidence="18" type="ORF">HINF_LOCUS46569</name>
    <name evidence="11" type="ORF">HINF_LOCUS51134</name>
    <name evidence="19" type="ORF">HINF_LOCUS54950</name>
    <name evidence="20" type="ORF">HINF_LOCUS62786</name>
    <name evidence="21" type="ORF">HINF_LOCUS62788</name>
    <name evidence="12" type="ORF">HINF_LOCUS65346</name>
    <name evidence="13" type="ORF">HINF_LOCUS65348</name>
    <name evidence="22" type="ORF">HINF_LOCUS78751</name>
    <name evidence="23" type="ORF">HINF_LOCUS79033</name>
</gene>
<sequence length="143" mass="16523">MARAKTTTQKVGGKELSVPKKTVVSRKASQKVSTSETKKVQRRRSKPGKVVEREIRKLQGTQNNLLAKSPFVRLVREMTNQHGLMYRFQKQALETIQVATENMLIDIYSTSQLFAEHANRVTLMDKDVKLYLRVFKPKWFKGE</sequence>
<dbReference type="EMBL" id="CATOUU010000803">
    <property type="protein sequence ID" value="CAI9949739.1"/>
    <property type="molecule type" value="Genomic_DNA"/>
</dbReference>
<feature type="region of interest" description="Disordered" evidence="2">
    <location>
        <begin position="1"/>
        <end position="49"/>
    </location>
</feature>
<evidence type="ECO:0000313" key="14">
    <source>
        <dbReference type="EMBL" id="CAL6029003.1"/>
    </source>
</evidence>
<feature type="compositionally biased region" description="Polar residues" evidence="2">
    <location>
        <begin position="1"/>
        <end position="10"/>
    </location>
</feature>
<proteinExistence type="inferred from homology"/>
<dbReference type="EMBL" id="CAXDID020000387">
    <property type="protein sequence ID" value="CAL6085656.1"/>
    <property type="molecule type" value="Genomic_DNA"/>
</dbReference>
<dbReference type="EMBL" id="CATOUU010000851">
    <property type="protein sequence ID" value="CAI9954838.1"/>
    <property type="molecule type" value="Genomic_DNA"/>
</dbReference>
<evidence type="ECO:0000313" key="18">
    <source>
        <dbReference type="EMBL" id="CAL6055488.1"/>
    </source>
</evidence>
<evidence type="ECO:0000313" key="13">
    <source>
        <dbReference type="EMBL" id="CAI9977703.1"/>
    </source>
</evidence>
<dbReference type="EMBL" id="CAXDID020001001">
    <property type="protein sequence ID" value="CAL6116375.1"/>
    <property type="molecule type" value="Genomic_DNA"/>
</dbReference>